<evidence type="ECO:0000256" key="7">
    <source>
        <dbReference type="SAM" id="Phobius"/>
    </source>
</evidence>
<dbReference type="AlphaFoldDB" id="A0A814C4H9"/>
<keyword evidence="5 7" id="KW-1133">Transmembrane helix</keyword>
<dbReference type="GO" id="GO:0030007">
    <property type="term" value="P:intracellular potassium ion homeostasis"/>
    <property type="evidence" value="ECO:0007669"/>
    <property type="project" value="TreeGrafter"/>
</dbReference>
<accession>A0A814C4H9</accession>
<dbReference type="EMBL" id="CAJOBC010002082">
    <property type="protein sequence ID" value="CAF3714506.1"/>
    <property type="molecule type" value="Genomic_DNA"/>
</dbReference>
<comment type="caution">
    <text evidence="8">The sequence shown here is derived from an EMBL/GenBank/DDBJ whole genome shotgun (WGS) entry which is preliminary data.</text>
</comment>
<dbReference type="PANTHER" id="PTHR11523">
    <property type="entry name" value="SODIUM/POTASSIUM-DEPENDENT ATPASE BETA SUBUNIT"/>
    <property type="match status" value="1"/>
</dbReference>
<protein>
    <recommendedName>
        <fullName evidence="11">Sodium/potassium-transporting ATPase subunit beta-2</fullName>
    </recommendedName>
</protein>
<evidence type="ECO:0000256" key="4">
    <source>
        <dbReference type="ARBA" id="ARBA00022968"/>
    </source>
</evidence>
<keyword evidence="6 7" id="KW-0472">Membrane</keyword>
<dbReference type="Gene3D" id="2.60.40.1660">
    <property type="entry name" value="Na, k-atpase alpha subunit"/>
    <property type="match status" value="1"/>
</dbReference>
<evidence type="ECO:0000256" key="5">
    <source>
        <dbReference type="ARBA" id="ARBA00022989"/>
    </source>
</evidence>
<keyword evidence="10" id="KW-1185">Reference proteome</keyword>
<sequence length="350" mass="41040">MTADSTYMSASVKSFPYSFSDKSQLKDEIIIKDDELTYDEKCHNLGVYCYNPKYHEVCARDGEGWAKISLFYFVWFMLLAGIFASLLGIFMAIIDKRIPTFRGNSSALALDTYNLNPGLGFRPQISVEKTLIKYRSSTRDGQYGWGEHKNQLDTFLSYYTEQDLQYQQQIDCTKYSLDQLPPLFRQGKSCWFNLLDLNFDKSPCVSQRNFEYDRGHPCVLIKLNKIYEWVPIPYENVAEVPERLKSIWDAKMSEYILVQCDGENDVDRDFIYELEYYSPLQNTKIGGFPRYFFPYLNQDGYRSPLVFVYFKKIETNVLINVECRAYAKNINHDDSIEYKRGSVHFELIVE</sequence>
<dbReference type="InterPro" id="IPR038702">
    <property type="entry name" value="Na/K_ATPase_sub_beta_sf"/>
</dbReference>
<dbReference type="GO" id="GO:0005890">
    <property type="term" value="C:sodium:potassium-exchanging ATPase complex"/>
    <property type="evidence" value="ECO:0007669"/>
    <property type="project" value="InterPro"/>
</dbReference>
<gene>
    <name evidence="8" type="ORF">GPM918_LOCUS10526</name>
    <name evidence="9" type="ORF">SRO942_LOCUS10527</name>
</gene>
<dbReference type="EMBL" id="CAJNOQ010002082">
    <property type="protein sequence ID" value="CAF0937557.1"/>
    <property type="molecule type" value="Genomic_DNA"/>
</dbReference>
<dbReference type="GO" id="GO:0001671">
    <property type="term" value="F:ATPase activator activity"/>
    <property type="evidence" value="ECO:0007669"/>
    <property type="project" value="TreeGrafter"/>
</dbReference>
<name>A0A814C4H9_9BILA</name>
<dbReference type="GO" id="GO:1990573">
    <property type="term" value="P:potassium ion import across plasma membrane"/>
    <property type="evidence" value="ECO:0007669"/>
    <property type="project" value="TreeGrafter"/>
</dbReference>
<evidence type="ECO:0000313" key="9">
    <source>
        <dbReference type="EMBL" id="CAF3714506.1"/>
    </source>
</evidence>
<organism evidence="8 10">
    <name type="scientific">Didymodactylos carnosus</name>
    <dbReference type="NCBI Taxonomy" id="1234261"/>
    <lineage>
        <taxon>Eukaryota</taxon>
        <taxon>Metazoa</taxon>
        <taxon>Spiralia</taxon>
        <taxon>Gnathifera</taxon>
        <taxon>Rotifera</taxon>
        <taxon>Eurotatoria</taxon>
        <taxon>Bdelloidea</taxon>
        <taxon>Philodinida</taxon>
        <taxon>Philodinidae</taxon>
        <taxon>Didymodactylos</taxon>
    </lineage>
</organism>
<reference evidence="8" key="1">
    <citation type="submission" date="2021-02" db="EMBL/GenBank/DDBJ databases">
        <authorList>
            <person name="Nowell W R."/>
        </authorList>
    </citation>
    <scope>NUCLEOTIDE SEQUENCE</scope>
</reference>
<keyword evidence="4" id="KW-0735">Signal-anchor</keyword>
<feature type="transmembrane region" description="Helical" evidence="7">
    <location>
        <begin position="70"/>
        <end position="94"/>
    </location>
</feature>
<evidence type="ECO:0000256" key="6">
    <source>
        <dbReference type="ARBA" id="ARBA00023136"/>
    </source>
</evidence>
<evidence type="ECO:0008006" key="11">
    <source>
        <dbReference type="Google" id="ProtNLM"/>
    </source>
</evidence>
<evidence type="ECO:0000256" key="3">
    <source>
        <dbReference type="ARBA" id="ARBA00022692"/>
    </source>
</evidence>
<evidence type="ECO:0000256" key="1">
    <source>
        <dbReference type="ARBA" id="ARBA00004606"/>
    </source>
</evidence>
<dbReference type="InterPro" id="IPR000402">
    <property type="entry name" value="Na/K_ATPase_sub_beta"/>
</dbReference>
<keyword evidence="3 7" id="KW-0812">Transmembrane</keyword>
<dbReference type="OrthoDB" id="5912413at2759"/>
<comment type="subcellular location">
    <subcellularLocation>
        <location evidence="1">Membrane</location>
        <topology evidence="1">Single-pass type II membrane protein</topology>
    </subcellularLocation>
</comment>
<dbReference type="Pfam" id="PF00287">
    <property type="entry name" value="Na_K-ATPase"/>
    <property type="match status" value="1"/>
</dbReference>
<dbReference type="Proteomes" id="UP000663829">
    <property type="component" value="Unassembled WGS sequence"/>
</dbReference>
<dbReference type="Proteomes" id="UP000681722">
    <property type="component" value="Unassembled WGS sequence"/>
</dbReference>
<comment type="similarity">
    <text evidence="2">Belongs to the X(+)/potassium ATPases subunit beta family.</text>
</comment>
<evidence type="ECO:0000313" key="10">
    <source>
        <dbReference type="Proteomes" id="UP000663829"/>
    </source>
</evidence>
<dbReference type="GO" id="GO:0006883">
    <property type="term" value="P:intracellular sodium ion homeostasis"/>
    <property type="evidence" value="ECO:0007669"/>
    <property type="project" value="TreeGrafter"/>
</dbReference>
<dbReference type="GO" id="GO:0036376">
    <property type="term" value="P:sodium ion export across plasma membrane"/>
    <property type="evidence" value="ECO:0007669"/>
    <property type="project" value="TreeGrafter"/>
</dbReference>
<evidence type="ECO:0000313" key="8">
    <source>
        <dbReference type="EMBL" id="CAF0937557.1"/>
    </source>
</evidence>
<proteinExistence type="inferred from homology"/>
<evidence type="ECO:0000256" key="2">
    <source>
        <dbReference type="ARBA" id="ARBA00005876"/>
    </source>
</evidence>
<dbReference type="PANTHER" id="PTHR11523:SF28">
    <property type="entry name" value="NA_K-ATPASE BETA SUBUNIT ISOFORM 4-RELATED"/>
    <property type="match status" value="1"/>
</dbReference>